<dbReference type="Pfam" id="PF24444">
    <property type="entry name" value="DUF7563"/>
    <property type="match status" value="1"/>
</dbReference>
<dbReference type="EMBL" id="JBHSQH010000008">
    <property type="protein sequence ID" value="MFC5973871.1"/>
    <property type="molecule type" value="Genomic_DNA"/>
</dbReference>
<reference evidence="1 2" key="1">
    <citation type="journal article" date="2019" name="Int. J. Syst. Evol. Microbiol.">
        <title>The Global Catalogue of Microorganisms (GCM) 10K type strain sequencing project: providing services to taxonomists for standard genome sequencing and annotation.</title>
        <authorList>
            <consortium name="The Broad Institute Genomics Platform"/>
            <consortium name="The Broad Institute Genome Sequencing Center for Infectious Disease"/>
            <person name="Wu L."/>
            <person name="Ma J."/>
        </authorList>
    </citation>
    <scope>NUCLEOTIDE SEQUENCE [LARGE SCALE GENOMIC DNA]</scope>
    <source>
        <strain evidence="1 2">CGMCC 1.12543</strain>
    </source>
</reference>
<dbReference type="InterPro" id="IPR055985">
    <property type="entry name" value="DUF7563"/>
</dbReference>
<gene>
    <name evidence="1" type="ORF">ACFPYI_21315</name>
</gene>
<comment type="caution">
    <text evidence="1">The sequence shown here is derived from an EMBL/GenBank/DDBJ whole genome shotgun (WGS) entry which is preliminary data.</text>
</comment>
<organism evidence="1 2">
    <name type="scientific">Halomarina salina</name>
    <dbReference type="NCBI Taxonomy" id="1872699"/>
    <lineage>
        <taxon>Archaea</taxon>
        <taxon>Methanobacteriati</taxon>
        <taxon>Methanobacteriota</taxon>
        <taxon>Stenosarchaea group</taxon>
        <taxon>Halobacteria</taxon>
        <taxon>Halobacteriales</taxon>
        <taxon>Natronomonadaceae</taxon>
        <taxon>Halomarina</taxon>
    </lineage>
</organism>
<proteinExistence type="predicted"/>
<dbReference type="RefSeq" id="WP_247421766.1">
    <property type="nucleotide sequence ID" value="NZ_JALLGW010000006.1"/>
</dbReference>
<evidence type="ECO:0008006" key="3">
    <source>
        <dbReference type="Google" id="ProtNLM"/>
    </source>
</evidence>
<dbReference type="AlphaFoldDB" id="A0ABD5RTE7"/>
<dbReference type="Proteomes" id="UP001596099">
    <property type="component" value="Unassembled WGS sequence"/>
</dbReference>
<sequence length="52" mass="5701">MPQCTHCSGHISQRFMTVFGDENSQVYACPNCSANAGIAEVARLRAGTKWQQ</sequence>
<name>A0ABD5RTE7_9EURY</name>
<protein>
    <recommendedName>
        <fullName evidence="3">Small CPxCG-related zinc finger protein</fullName>
    </recommendedName>
</protein>
<keyword evidence="2" id="KW-1185">Reference proteome</keyword>
<accession>A0ABD5RTE7</accession>
<evidence type="ECO:0000313" key="1">
    <source>
        <dbReference type="EMBL" id="MFC5973871.1"/>
    </source>
</evidence>
<evidence type="ECO:0000313" key="2">
    <source>
        <dbReference type="Proteomes" id="UP001596099"/>
    </source>
</evidence>